<dbReference type="GO" id="GO:0008270">
    <property type="term" value="F:zinc ion binding"/>
    <property type="evidence" value="ECO:0007669"/>
    <property type="project" value="UniProtKB-KW"/>
</dbReference>
<proteinExistence type="predicted"/>
<reference evidence="4 5" key="2">
    <citation type="submission" date="2018-11" db="EMBL/GenBank/DDBJ databases">
        <authorList>
            <consortium name="Pathogen Informatics"/>
        </authorList>
    </citation>
    <scope>NUCLEOTIDE SEQUENCE [LARGE SCALE GENOMIC DNA]</scope>
    <source>
        <strain evidence="4 5">Egypt</strain>
    </source>
</reference>
<dbReference type="OrthoDB" id="3069995at2759"/>
<organism evidence="6">
    <name type="scientific">Echinostoma caproni</name>
    <dbReference type="NCBI Taxonomy" id="27848"/>
    <lineage>
        <taxon>Eukaryota</taxon>
        <taxon>Metazoa</taxon>
        <taxon>Spiralia</taxon>
        <taxon>Lophotrochozoa</taxon>
        <taxon>Platyhelminthes</taxon>
        <taxon>Trematoda</taxon>
        <taxon>Digenea</taxon>
        <taxon>Plagiorchiida</taxon>
        <taxon>Echinostomata</taxon>
        <taxon>Echinostomatoidea</taxon>
        <taxon>Echinostomatidae</taxon>
        <taxon>Echinostoma</taxon>
    </lineage>
</organism>
<dbReference type="PROSITE" id="PS00028">
    <property type="entry name" value="ZINC_FINGER_C2H2_1"/>
    <property type="match status" value="2"/>
</dbReference>
<protein>
    <submittedName>
        <fullName evidence="6">C2H2-type domain-containing protein</fullName>
    </submittedName>
</protein>
<accession>A0A183AWK9</accession>
<dbReference type="Proteomes" id="UP000272942">
    <property type="component" value="Unassembled WGS sequence"/>
</dbReference>
<feature type="region of interest" description="Disordered" evidence="2">
    <location>
        <begin position="336"/>
        <end position="368"/>
    </location>
</feature>
<feature type="domain" description="C2H2-type" evidence="3">
    <location>
        <begin position="794"/>
        <end position="822"/>
    </location>
</feature>
<dbReference type="AlphaFoldDB" id="A0A183AWK9"/>
<feature type="compositionally biased region" description="Polar residues" evidence="2">
    <location>
        <begin position="134"/>
        <end position="173"/>
    </location>
</feature>
<feature type="compositionally biased region" description="Polar residues" evidence="2">
    <location>
        <begin position="767"/>
        <end position="777"/>
    </location>
</feature>
<evidence type="ECO:0000259" key="3">
    <source>
        <dbReference type="PROSITE" id="PS50157"/>
    </source>
</evidence>
<dbReference type="Pfam" id="PF00096">
    <property type="entry name" value="zf-C2H2"/>
    <property type="match status" value="1"/>
</dbReference>
<dbReference type="InterPro" id="IPR013087">
    <property type="entry name" value="Znf_C2H2_type"/>
</dbReference>
<reference evidence="6" key="1">
    <citation type="submission" date="2016-06" db="UniProtKB">
        <authorList>
            <consortium name="WormBaseParasite"/>
        </authorList>
    </citation>
    <scope>IDENTIFICATION</scope>
</reference>
<feature type="domain" description="C2H2-type" evidence="3">
    <location>
        <begin position="388"/>
        <end position="407"/>
    </location>
</feature>
<feature type="compositionally biased region" description="Polar residues" evidence="2">
    <location>
        <begin position="211"/>
        <end position="283"/>
    </location>
</feature>
<evidence type="ECO:0000313" key="5">
    <source>
        <dbReference type="Proteomes" id="UP000272942"/>
    </source>
</evidence>
<keyword evidence="1" id="KW-0862">Zinc</keyword>
<evidence type="ECO:0000256" key="1">
    <source>
        <dbReference type="PROSITE-ProRule" id="PRU00042"/>
    </source>
</evidence>
<evidence type="ECO:0000313" key="4">
    <source>
        <dbReference type="EMBL" id="VDP88370.1"/>
    </source>
</evidence>
<dbReference type="WBParaSite" id="ECPE_0001137901-mRNA-1">
    <property type="protein sequence ID" value="ECPE_0001137901-mRNA-1"/>
    <property type="gene ID" value="ECPE_0001137901"/>
</dbReference>
<feature type="region of interest" description="Disordered" evidence="2">
    <location>
        <begin position="624"/>
        <end position="674"/>
    </location>
</feature>
<feature type="region of interest" description="Disordered" evidence="2">
    <location>
        <begin position="485"/>
        <end position="512"/>
    </location>
</feature>
<feature type="compositionally biased region" description="Polar residues" evidence="2">
    <location>
        <begin position="348"/>
        <end position="362"/>
    </location>
</feature>
<keyword evidence="1" id="KW-0479">Metal-binding</keyword>
<feature type="region of interest" description="Disordered" evidence="2">
    <location>
        <begin position="426"/>
        <end position="453"/>
    </location>
</feature>
<feature type="compositionally biased region" description="Polar residues" evidence="2">
    <location>
        <begin position="438"/>
        <end position="451"/>
    </location>
</feature>
<dbReference type="PROSITE" id="PS50157">
    <property type="entry name" value="ZINC_FINGER_C2H2_2"/>
    <property type="match status" value="2"/>
</dbReference>
<evidence type="ECO:0000313" key="6">
    <source>
        <dbReference type="WBParaSite" id="ECPE_0001137901-mRNA-1"/>
    </source>
</evidence>
<keyword evidence="5" id="KW-1185">Reference proteome</keyword>
<feature type="compositionally biased region" description="Low complexity" evidence="2">
    <location>
        <begin position="644"/>
        <end position="657"/>
    </location>
</feature>
<name>A0A183AWK9_9TREM</name>
<gene>
    <name evidence="4" type="ORF">ECPE_LOCUS11344</name>
</gene>
<dbReference type="Gene3D" id="3.30.160.60">
    <property type="entry name" value="Classic Zinc Finger"/>
    <property type="match status" value="1"/>
</dbReference>
<feature type="region of interest" description="Disordered" evidence="2">
    <location>
        <begin position="134"/>
        <end position="174"/>
    </location>
</feature>
<keyword evidence="1" id="KW-0863">Zinc-finger</keyword>
<sequence>MEVGPELCFWTDSSTELNKAPLLTFTQPSHVNHTRPYMGHGLAGVVLELESDSELDEDSSRRWNEEIIKVTGEDLIELEPSSPVALDRLHPESVKCVNVIRPHTHCTASSPTSSSSGPVETASPAILAQSISSSLNESASGQSTVNTTPATTMDSDNEAGKSTSNESTGQLEQTRQHVVFPNQTSVNCPLCERTFVNFRSRNIHMNKTHSVKTNPSGRQSSRKVPTTPLTVDTATETLSPTHSSPTGLASVQSLPQSNSSPHPTVTEDSAQSAPAESSISDCQLASAPKDLVTEPNNPGQKSRPVYTVSSPPPGSPSKIALHEIVVVSLAHSISSTETSLDHTPEPNPTTGSNTESHSTMDSECTEPARQVSITGHYKSHYNATQKPYMCEDCGQRYTSPSNLHYHRARSCPVLKLKASQLNQALGVNEDTGSKSDKSTVTVNSQRSTPNTRVGKRANPFIWKQPSVPCQSGAQMTMRIDQKAADQSHELSRSADTSVFTAPSKKARSTRRANSLLAAPCPPTDTYFTKPLCSAVFNQLENTNSTELSTRFPEKSKSDETAASTIQAQLQQVIEQACQSEELRQKILTLTSAAIVSALSPLASDRSHHLQTFVEELVRLTRLAELNNSPQSTRTTTTTEHRPHSFSSPSSSESNPSHLATSTDPNRHNAEVGLSSTDREQLGAQLNRQHIPVSTPIRTHGPGSVQKNIWEFRDDHSEASAGGGTSTNSQSTETSKTAYSQIALSQHLDALFSGIVSSSATSKTTNVIARSVSSPTPQSSRMSRSRADSRPAIPVQCPECDRCFSSHAACRVHVTKSHQNSRSGAGGQATGINLAGNTLLKSNWREVCPR</sequence>
<dbReference type="EMBL" id="UZAN01050656">
    <property type="protein sequence ID" value="VDP88370.1"/>
    <property type="molecule type" value="Genomic_DNA"/>
</dbReference>
<feature type="region of interest" description="Disordered" evidence="2">
    <location>
        <begin position="206"/>
        <end position="317"/>
    </location>
</feature>
<dbReference type="SMART" id="SM00355">
    <property type="entry name" value="ZnF_C2H2"/>
    <property type="match status" value="3"/>
</dbReference>
<feature type="region of interest" description="Disordered" evidence="2">
    <location>
        <begin position="767"/>
        <end position="789"/>
    </location>
</feature>
<evidence type="ECO:0000256" key="2">
    <source>
        <dbReference type="SAM" id="MobiDB-lite"/>
    </source>
</evidence>